<protein>
    <submittedName>
        <fullName evidence="2">Uncharacterized protein</fullName>
    </submittedName>
</protein>
<evidence type="ECO:0000313" key="2">
    <source>
        <dbReference type="EMBL" id="JAD60326.1"/>
    </source>
</evidence>
<organism evidence="2">
    <name type="scientific">Arundo donax</name>
    <name type="common">Giant reed</name>
    <name type="synonym">Donax arundinaceus</name>
    <dbReference type="NCBI Taxonomy" id="35708"/>
    <lineage>
        <taxon>Eukaryota</taxon>
        <taxon>Viridiplantae</taxon>
        <taxon>Streptophyta</taxon>
        <taxon>Embryophyta</taxon>
        <taxon>Tracheophyta</taxon>
        <taxon>Spermatophyta</taxon>
        <taxon>Magnoliopsida</taxon>
        <taxon>Liliopsida</taxon>
        <taxon>Poales</taxon>
        <taxon>Poaceae</taxon>
        <taxon>PACMAD clade</taxon>
        <taxon>Arundinoideae</taxon>
        <taxon>Arundineae</taxon>
        <taxon>Arundo</taxon>
    </lineage>
</organism>
<feature type="region of interest" description="Disordered" evidence="1">
    <location>
        <begin position="1"/>
        <end position="28"/>
    </location>
</feature>
<reference evidence="2" key="2">
    <citation type="journal article" date="2015" name="Data Brief">
        <title>Shoot transcriptome of the giant reed, Arundo donax.</title>
        <authorList>
            <person name="Barrero R.A."/>
            <person name="Guerrero F.D."/>
            <person name="Moolhuijzen P."/>
            <person name="Goolsby J.A."/>
            <person name="Tidwell J."/>
            <person name="Bellgard S.E."/>
            <person name="Bellgard M.I."/>
        </authorList>
    </citation>
    <scope>NUCLEOTIDE SEQUENCE</scope>
    <source>
        <tissue evidence="2">Shoot tissue taken approximately 20 cm above the soil surface</tissue>
    </source>
</reference>
<name>A0A0A9BAF6_ARUDO</name>
<sequence length="43" mass="5006">MAGSFDGRMSTRGVEQASCYEEGRTSQMWQERETQILRFQAVF</sequence>
<reference evidence="2" key="1">
    <citation type="submission" date="2014-09" db="EMBL/GenBank/DDBJ databases">
        <authorList>
            <person name="Magalhaes I.L.F."/>
            <person name="Oliveira U."/>
            <person name="Santos F.R."/>
            <person name="Vidigal T.H.D.A."/>
            <person name="Brescovit A.D."/>
            <person name="Santos A.J."/>
        </authorList>
    </citation>
    <scope>NUCLEOTIDE SEQUENCE</scope>
    <source>
        <tissue evidence="2">Shoot tissue taken approximately 20 cm above the soil surface</tissue>
    </source>
</reference>
<proteinExistence type="predicted"/>
<accession>A0A0A9BAF6</accession>
<evidence type="ECO:0000256" key="1">
    <source>
        <dbReference type="SAM" id="MobiDB-lite"/>
    </source>
</evidence>
<dbReference type="EMBL" id="GBRH01237569">
    <property type="protein sequence ID" value="JAD60326.1"/>
    <property type="molecule type" value="Transcribed_RNA"/>
</dbReference>
<dbReference type="AlphaFoldDB" id="A0A0A9BAF6"/>